<dbReference type="Pfam" id="PF13426">
    <property type="entry name" value="PAS_9"/>
    <property type="match status" value="1"/>
</dbReference>
<evidence type="ECO:0000259" key="8">
    <source>
        <dbReference type="PROSITE" id="PS50113"/>
    </source>
</evidence>
<comment type="cofactor">
    <cofactor evidence="1">
        <name>Mg(2+)</name>
        <dbReference type="ChEBI" id="CHEBI:18420"/>
    </cofactor>
</comment>
<dbReference type="PANTHER" id="PTHR44757">
    <property type="entry name" value="DIGUANYLATE CYCLASE DGCP"/>
    <property type="match status" value="1"/>
</dbReference>
<dbReference type="SMART" id="SM00052">
    <property type="entry name" value="EAL"/>
    <property type="match status" value="1"/>
</dbReference>
<name>A0A7U7G969_9GAMM</name>
<dbReference type="InterPro" id="IPR000160">
    <property type="entry name" value="GGDEF_dom"/>
</dbReference>
<dbReference type="Gene3D" id="3.20.20.450">
    <property type="entry name" value="EAL domain"/>
    <property type="match status" value="1"/>
</dbReference>
<evidence type="ECO:0000313" key="11">
    <source>
        <dbReference type="EMBL" id="CDH44222.1"/>
    </source>
</evidence>
<dbReference type="CDD" id="cd01948">
    <property type="entry name" value="EAL"/>
    <property type="match status" value="1"/>
</dbReference>
<evidence type="ECO:0000256" key="2">
    <source>
        <dbReference type="ARBA" id="ARBA00012282"/>
    </source>
</evidence>
<keyword evidence="5" id="KW-0597">Phosphoprotein</keyword>
<dbReference type="NCBIfam" id="TIGR00229">
    <property type="entry name" value="sensory_box"/>
    <property type="match status" value="1"/>
</dbReference>
<dbReference type="InterPro" id="IPR001789">
    <property type="entry name" value="Sig_transdc_resp-reg_receiver"/>
</dbReference>
<dbReference type="PROSITE" id="PS50112">
    <property type="entry name" value="PAS"/>
    <property type="match status" value="1"/>
</dbReference>
<evidence type="ECO:0000256" key="4">
    <source>
        <dbReference type="ARBA" id="ARBA00051114"/>
    </source>
</evidence>
<proteinExistence type="predicted"/>
<dbReference type="PROSITE" id="PS50113">
    <property type="entry name" value="PAC"/>
    <property type="match status" value="1"/>
</dbReference>
<dbReference type="InterPro" id="IPR052155">
    <property type="entry name" value="Biofilm_reg_signaling"/>
</dbReference>
<dbReference type="GO" id="GO:0071732">
    <property type="term" value="P:cellular response to nitric oxide"/>
    <property type="evidence" value="ECO:0007669"/>
    <property type="project" value="UniProtKB-ARBA"/>
</dbReference>
<dbReference type="AlphaFoldDB" id="A0A7U7G969"/>
<dbReference type="GO" id="GO:0000160">
    <property type="term" value="P:phosphorelay signal transduction system"/>
    <property type="evidence" value="ECO:0007669"/>
    <property type="project" value="InterPro"/>
</dbReference>
<dbReference type="Pfam" id="PF00072">
    <property type="entry name" value="Response_reg"/>
    <property type="match status" value="1"/>
</dbReference>
<dbReference type="SMART" id="SM00267">
    <property type="entry name" value="GGDEF"/>
    <property type="match status" value="1"/>
</dbReference>
<dbReference type="InterPro" id="IPR035919">
    <property type="entry name" value="EAL_sf"/>
</dbReference>
<accession>A0A7U7G969</accession>
<dbReference type="GO" id="GO:0071111">
    <property type="term" value="F:cyclic-guanylate-specific phosphodiesterase activity"/>
    <property type="evidence" value="ECO:0007669"/>
    <property type="project" value="UniProtKB-EC"/>
</dbReference>
<feature type="domain" description="GGDEF" evidence="10">
    <location>
        <begin position="301"/>
        <end position="439"/>
    </location>
</feature>
<evidence type="ECO:0000259" key="10">
    <source>
        <dbReference type="PROSITE" id="PS50887"/>
    </source>
</evidence>
<comment type="catalytic activity">
    <reaction evidence="4">
        <text>3',3'-c-di-GMP + H2O = 5'-phosphoguanylyl(3'-&gt;5')guanosine + H(+)</text>
        <dbReference type="Rhea" id="RHEA:24902"/>
        <dbReference type="ChEBI" id="CHEBI:15377"/>
        <dbReference type="ChEBI" id="CHEBI:15378"/>
        <dbReference type="ChEBI" id="CHEBI:58754"/>
        <dbReference type="ChEBI" id="CHEBI:58805"/>
        <dbReference type="EC" id="3.1.4.52"/>
    </reaction>
    <physiologicalReaction direction="left-to-right" evidence="4">
        <dbReference type="Rhea" id="RHEA:24903"/>
    </physiologicalReaction>
</comment>
<dbReference type="CDD" id="cd01949">
    <property type="entry name" value="GGDEF"/>
    <property type="match status" value="1"/>
</dbReference>
<organism evidence="11 12">
    <name type="scientific">Candidatus Contendobacter odensis Run_B_J11</name>
    <dbReference type="NCBI Taxonomy" id="1400861"/>
    <lineage>
        <taxon>Bacteria</taxon>
        <taxon>Pseudomonadati</taxon>
        <taxon>Pseudomonadota</taxon>
        <taxon>Gammaproteobacteria</taxon>
        <taxon>Candidatus Competibacteraceae</taxon>
        <taxon>Candidatus Contendibacter</taxon>
    </lineage>
</organism>
<dbReference type="SMART" id="SM00448">
    <property type="entry name" value="REC"/>
    <property type="match status" value="1"/>
</dbReference>
<comment type="caution">
    <text evidence="11">The sequence shown here is derived from an EMBL/GenBank/DDBJ whole genome shotgun (WGS) entry which is preliminary data.</text>
</comment>
<dbReference type="Proteomes" id="UP000019184">
    <property type="component" value="Unassembled WGS sequence"/>
</dbReference>
<gene>
    <name evidence="11" type="ORF">BN874_1580010</name>
</gene>
<dbReference type="PANTHER" id="PTHR44757:SF2">
    <property type="entry name" value="BIOFILM ARCHITECTURE MAINTENANCE PROTEIN MBAA"/>
    <property type="match status" value="1"/>
</dbReference>
<evidence type="ECO:0000256" key="3">
    <source>
        <dbReference type="ARBA" id="ARBA00022636"/>
    </source>
</evidence>
<reference evidence="11 12" key="1">
    <citation type="journal article" date="2014" name="ISME J.">
        <title>Candidatus Competibacter-lineage genomes retrieved from metagenomes reveal functional metabolic diversity.</title>
        <authorList>
            <person name="McIlroy S.J."/>
            <person name="Albertsen M."/>
            <person name="Andresen E.K."/>
            <person name="Saunders A.M."/>
            <person name="Kristiansen R."/>
            <person name="Stokholm-Bjerregaard M."/>
            <person name="Nielsen K.L."/>
            <person name="Nielsen P.H."/>
        </authorList>
    </citation>
    <scope>NUCLEOTIDE SEQUENCE [LARGE SCALE GENOMIC DNA]</scope>
    <source>
        <strain evidence="11 12">Run_B_J11</strain>
    </source>
</reference>
<dbReference type="PROSITE" id="PS50887">
    <property type="entry name" value="GGDEF"/>
    <property type="match status" value="1"/>
</dbReference>
<dbReference type="NCBIfam" id="TIGR00254">
    <property type="entry name" value="GGDEF"/>
    <property type="match status" value="1"/>
</dbReference>
<dbReference type="EC" id="3.1.4.52" evidence="2"/>
<dbReference type="InterPro" id="IPR001633">
    <property type="entry name" value="EAL_dom"/>
</dbReference>
<dbReference type="InterPro" id="IPR000700">
    <property type="entry name" value="PAS-assoc_C"/>
</dbReference>
<dbReference type="InterPro" id="IPR035965">
    <property type="entry name" value="PAS-like_dom_sf"/>
</dbReference>
<dbReference type="SUPFAM" id="SSF141868">
    <property type="entry name" value="EAL domain-like"/>
    <property type="match status" value="1"/>
</dbReference>
<dbReference type="RefSeq" id="WP_051497465.1">
    <property type="nucleotide sequence ID" value="NZ_CBTK010000066.1"/>
</dbReference>
<keyword evidence="3" id="KW-0973">c-di-GMP</keyword>
<evidence type="ECO:0000256" key="5">
    <source>
        <dbReference type="PROSITE-ProRule" id="PRU00169"/>
    </source>
</evidence>
<dbReference type="CDD" id="cd00156">
    <property type="entry name" value="REC"/>
    <property type="match status" value="1"/>
</dbReference>
<dbReference type="FunFam" id="3.30.70.270:FF:000001">
    <property type="entry name" value="Diguanylate cyclase domain protein"/>
    <property type="match status" value="1"/>
</dbReference>
<dbReference type="Pfam" id="PF00990">
    <property type="entry name" value="GGDEF"/>
    <property type="match status" value="1"/>
</dbReference>
<feature type="domain" description="PAC" evidence="8">
    <location>
        <begin position="219"/>
        <end position="269"/>
    </location>
</feature>
<protein>
    <recommendedName>
        <fullName evidence="2">cyclic-guanylate-specific phosphodiesterase</fullName>
        <ecNumber evidence="2">3.1.4.52</ecNumber>
    </recommendedName>
</protein>
<dbReference type="InterPro" id="IPR000014">
    <property type="entry name" value="PAS"/>
</dbReference>
<evidence type="ECO:0000313" key="12">
    <source>
        <dbReference type="Proteomes" id="UP000019184"/>
    </source>
</evidence>
<dbReference type="Pfam" id="PF00563">
    <property type="entry name" value="EAL"/>
    <property type="match status" value="1"/>
</dbReference>
<dbReference type="GO" id="GO:0016779">
    <property type="term" value="F:nucleotidyltransferase activity"/>
    <property type="evidence" value="ECO:0007669"/>
    <property type="project" value="UniProtKB-KW"/>
</dbReference>
<dbReference type="InterPro" id="IPR029787">
    <property type="entry name" value="Nucleotide_cyclase"/>
</dbReference>
<sequence length="701" mass="78794">MNTDIPLRILFVEDVPADAELAARILSKEGLAFTSIRVETQEEFLNALIEYRPDLILSDYSLPQFDGMRALRLALAHNVNLPFIIVTGSIDEETAVDCIKAGAWDYVLKERMARLPFAAKSALERRKIRLSQAESAVMLRESERRYREIFNATNEAIFIDDAATGQMIDVNDAMLRMYGYSSKQEVLAGSIGDLSANRPPYSQAEAEQHLRRTLEQGPQTFEWLARKRSGEEFWTEVSLRGSDIGGKGRILAVVRDITERKAAETAIHHLAYFDALTGLPNRRLFRDRLNQALAAAQRSNRWGAVLFVDLDQFKQINDARGHDVGDLLLKQVSERLNRCRRDEDTVARQGGDEFVVLLVHLAATHSAAIRLATRVAEKIRDAASVPFQIGGLDYHIGVSIGITVFPKATENVDDLLREADTAMYRAKEAGRNTVSYFEPAMQEAVQARFALEHDLRQALARNEMRLLLQPQVDGQGRFVGAEALVRWERPGQGLVSPMVFIPVAEESGIILALGRWVLEEACRLLKQLDAAGHILRLAVNVSPRQFRQPDFVACVCEVLQTTGADPTHLVLEVTEGLVIENIHDTIAKMIELNRLGIRFSIDDFGTGYSSLAYLKRLPLHELKIDRTFVQDAPTDPNDAALVETILAVARHLNLSVVAEGVETKIQLDFLKQRGCEVFQGYFFDRPLLWPHFQEKAFLQMR</sequence>
<dbReference type="InterPro" id="IPR011006">
    <property type="entry name" value="CheY-like_superfamily"/>
</dbReference>
<dbReference type="Gene3D" id="3.30.450.20">
    <property type="entry name" value="PAS domain"/>
    <property type="match status" value="1"/>
</dbReference>
<dbReference type="InterPro" id="IPR043128">
    <property type="entry name" value="Rev_trsase/Diguanyl_cyclase"/>
</dbReference>
<feature type="modified residue" description="4-aspartylphosphate" evidence="5">
    <location>
        <position position="59"/>
    </location>
</feature>
<keyword evidence="12" id="KW-1185">Reference proteome</keyword>
<dbReference type="SUPFAM" id="SSF55073">
    <property type="entry name" value="Nucleotide cyclase"/>
    <property type="match status" value="1"/>
</dbReference>
<dbReference type="EMBL" id="CBTK010000066">
    <property type="protein sequence ID" value="CDH44222.1"/>
    <property type="molecule type" value="Genomic_DNA"/>
</dbReference>
<evidence type="ECO:0000259" key="9">
    <source>
        <dbReference type="PROSITE" id="PS50883"/>
    </source>
</evidence>
<evidence type="ECO:0000256" key="1">
    <source>
        <dbReference type="ARBA" id="ARBA00001946"/>
    </source>
</evidence>
<keyword evidence="11" id="KW-0548">Nucleotidyltransferase</keyword>
<feature type="domain" description="EAL" evidence="9">
    <location>
        <begin position="448"/>
        <end position="700"/>
    </location>
</feature>
<dbReference type="FunFam" id="3.20.20.450:FF:000001">
    <property type="entry name" value="Cyclic di-GMP phosphodiesterase yahA"/>
    <property type="match status" value="1"/>
</dbReference>
<dbReference type="OrthoDB" id="8553030at2"/>
<evidence type="ECO:0000259" key="6">
    <source>
        <dbReference type="PROSITE" id="PS50110"/>
    </source>
</evidence>
<dbReference type="SUPFAM" id="SSF55785">
    <property type="entry name" value="PYP-like sensor domain (PAS domain)"/>
    <property type="match status" value="1"/>
</dbReference>
<dbReference type="PROSITE" id="PS50110">
    <property type="entry name" value="RESPONSE_REGULATORY"/>
    <property type="match status" value="1"/>
</dbReference>
<feature type="domain" description="Response regulatory" evidence="6">
    <location>
        <begin position="8"/>
        <end position="124"/>
    </location>
</feature>
<evidence type="ECO:0000259" key="7">
    <source>
        <dbReference type="PROSITE" id="PS50112"/>
    </source>
</evidence>
<keyword evidence="11" id="KW-0808">Transferase</keyword>
<dbReference type="Gene3D" id="3.30.70.270">
    <property type="match status" value="1"/>
</dbReference>
<dbReference type="CDD" id="cd00130">
    <property type="entry name" value="PAS"/>
    <property type="match status" value="1"/>
</dbReference>
<feature type="domain" description="PAS" evidence="7">
    <location>
        <begin position="142"/>
        <end position="217"/>
    </location>
</feature>
<dbReference type="SMART" id="SM00091">
    <property type="entry name" value="PAS"/>
    <property type="match status" value="1"/>
</dbReference>
<dbReference type="SUPFAM" id="SSF52172">
    <property type="entry name" value="CheY-like"/>
    <property type="match status" value="1"/>
</dbReference>
<dbReference type="Gene3D" id="3.40.50.2300">
    <property type="match status" value="1"/>
</dbReference>
<dbReference type="PROSITE" id="PS50883">
    <property type="entry name" value="EAL"/>
    <property type="match status" value="1"/>
</dbReference>